<keyword evidence="3" id="KW-1185">Reference proteome</keyword>
<name>A0A4R1K8B9_9BACT</name>
<keyword evidence="1" id="KW-0732">Signal</keyword>
<dbReference type="Proteomes" id="UP000294614">
    <property type="component" value="Unassembled WGS sequence"/>
</dbReference>
<dbReference type="EMBL" id="SMGG01000006">
    <property type="protein sequence ID" value="TCK59349.1"/>
    <property type="molecule type" value="Genomic_DNA"/>
</dbReference>
<organism evidence="2 3">
    <name type="scientific">Seleniivibrio woodruffii</name>
    <dbReference type="NCBI Taxonomy" id="1078050"/>
    <lineage>
        <taxon>Bacteria</taxon>
        <taxon>Pseudomonadati</taxon>
        <taxon>Deferribacterota</taxon>
        <taxon>Deferribacteres</taxon>
        <taxon>Deferribacterales</taxon>
        <taxon>Geovibrionaceae</taxon>
        <taxon>Seleniivibrio</taxon>
    </lineage>
</organism>
<comment type="caution">
    <text evidence="2">The sequence shown here is derived from an EMBL/GenBank/DDBJ whole genome shotgun (WGS) entry which is preliminary data.</text>
</comment>
<feature type="signal peptide" evidence="1">
    <location>
        <begin position="1"/>
        <end position="20"/>
    </location>
</feature>
<protein>
    <recommendedName>
        <fullName evidence="4">Tetratricopeptide repeat protein</fullName>
    </recommendedName>
</protein>
<proteinExistence type="predicted"/>
<feature type="chain" id="PRO_5020705705" description="Tetratricopeptide repeat protein" evidence="1">
    <location>
        <begin position="21"/>
        <end position="289"/>
    </location>
</feature>
<evidence type="ECO:0000313" key="3">
    <source>
        <dbReference type="Proteomes" id="UP000294614"/>
    </source>
</evidence>
<dbReference type="RefSeq" id="WP_132874260.1">
    <property type="nucleotide sequence ID" value="NZ_JAJUHT010000006.1"/>
</dbReference>
<sequence>MRTKIAGILTGVLFAVSAQAADELKPVFPTAKPVTGNRAVLYFDGKNRFNVSLLADFLKECGAHPAVTCIAAESTEKTTEEVAESFKGHNENAIYKGKTDKHLPYMEFYKQNKLVGAIESESSFNTKIEIYLDYISGKADSKQLAERLQAAESAELYKKIVPRMNFVLLLAKKGETNAALKELEGIPADKLDDKGKLLLGQTYLRLKSPDKALEVLSACKETECRFYTGLAYYLGGDNKKAIEILSALKGKYKSENRLNYYLKMLYEADGDKKNADAIKLPDNYNIDSE</sequence>
<evidence type="ECO:0008006" key="4">
    <source>
        <dbReference type="Google" id="ProtNLM"/>
    </source>
</evidence>
<dbReference type="Gene3D" id="1.25.40.10">
    <property type="entry name" value="Tetratricopeptide repeat domain"/>
    <property type="match status" value="1"/>
</dbReference>
<reference evidence="2 3" key="1">
    <citation type="submission" date="2019-03" db="EMBL/GenBank/DDBJ databases">
        <title>Genomic Encyclopedia of Type Strains, Phase IV (KMG-IV): sequencing the most valuable type-strain genomes for metagenomic binning, comparative biology and taxonomic classification.</title>
        <authorList>
            <person name="Goeker M."/>
        </authorList>
    </citation>
    <scope>NUCLEOTIDE SEQUENCE [LARGE SCALE GENOMIC DNA]</scope>
    <source>
        <strain evidence="2 3">DSM 24984</strain>
    </source>
</reference>
<dbReference type="InterPro" id="IPR011990">
    <property type="entry name" value="TPR-like_helical_dom_sf"/>
</dbReference>
<gene>
    <name evidence="2" type="ORF">C8D98_2282</name>
</gene>
<accession>A0A4R1K8B9</accession>
<evidence type="ECO:0000313" key="2">
    <source>
        <dbReference type="EMBL" id="TCK59349.1"/>
    </source>
</evidence>
<dbReference type="AlphaFoldDB" id="A0A4R1K8B9"/>
<dbReference type="SUPFAM" id="SSF48452">
    <property type="entry name" value="TPR-like"/>
    <property type="match status" value="1"/>
</dbReference>
<dbReference type="OrthoDB" id="9801182at2"/>
<evidence type="ECO:0000256" key="1">
    <source>
        <dbReference type="SAM" id="SignalP"/>
    </source>
</evidence>